<organism evidence="2 3">
    <name type="scientific">Characodon lateralis</name>
    <dbReference type="NCBI Taxonomy" id="208331"/>
    <lineage>
        <taxon>Eukaryota</taxon>
        <taxon>Metazoa</taxon>
        <taxon>Chordata</taxon>
        <taxon>Craniata</taxon>
        <taxon>Vertebrata</taxon>
        <taxon>Euteleostomi</taxon>
        <taxon>Actinopterygii</taxon>
        <taxon>Neopterygii</taxon>
        <taxon>Teleostei</taxon>
        <taxon>Neoteleostei</taxon>
        <taxon>Acanthomorphata</taxon>
        <taxon>Ovalentaria</taxon>
        <taxon>Atherinomorphae</taxon>
        <taxon>Cyprinodontiformes</taxon>
        <taxon>Goodeidae</taxon>
        <taxon>Characodon</taxon>
    </lineage>
</organism>
<dbReference type="EMBL" id="JAHUTJ010067154">
    <property type="protein sequence ID" value="MED6290906.1"/>
    <property type="molecule type" value="Genomic_DNA"/>
</dbReference>
<evidence type="ECO:0000313" key="2">
    <source>
        <dbReference type="EMBL" id="MED6290906.1"/>
    </source>
</evidence>
<evidence type="ECO:0000256" key="1">
    <source>
        <dbReference type="SAM" id="MobiDB-lite"/>
    </source>
</evidence>
<name>A0ABU7EV63_9TELE</name>
<sequence length="53" mass="5897">KETLAPVPLRPVSQRSPGRSDHWKGGCFYTASGIMGRPLLPPIPKLFQKFPVH</sequence>
<accession>A0ABU7EV63</accession>
<feature type="non-terminal residue" evidence="2">
    <location>
        <position position="1"/>
    </location>
</feature>
<keyword evidence="3" id="KW-1185">Reference proteome</keyword>
<gene>
    <name evidence="2" type="ORF">CHARACLAT_018208</name>
</gene>
<dbReference type="Proteomes" id="UP001352852">
    <property type="component" value="Unassembled WGS sequence"/>
</dbReference>
<reference evidence="2 3" key="1">
    <citation type="submission" date="2021-06" db="EMBL/GenBank/DDBJ databases">
        <authorList>
            <person name="Palmer J.M."/>
        </authorList>
    </citation>
    <scope>NUCLEOTIDE SEQUENCE [LARGE SCALE GENOMIC DNA]</scope>
    <source>
        <strain evidence="2 3">CL_MEX2019</strain>
        <tissue evidence="2">Muscle</tissue>
    </source>
</reference>
<proteinExistence type="predicted"/>
<evidence type="ECO:0000313" key="3">
    <source>
        <dbReference type="Proteomes" id="UP001352852"/>
    </source>
</evidence>
<protein>
    <submittedName>
        <fullName evidence="2">Uncharacterized protein</fullName>
    </submittedName>
</protein>
<comment type="caution">
    <text evidence="2">The sequence shown here is derived from an EMBL/GenBank/DDBJ whole genome shotgun (WGS) entry which is preliminary data.</text>
</comment>
<feature type="region of interest" description="Disordered" evidence="1">
    <location>
        <begin position="1"/>
        <end position="21"/>
    </location>
</feature>